<dbReference type="AlphaFoldDB" id="A0A2X3EWB2"/>
<keyword evidence="1" id="KW-0223">Dioxygenase</keyword>
<keyword evidence="1" id="KW-0560">Oxidoreductase</keyword>
<gene>
    <name evidence="1" type="primary">ygiD_2</name>
    <name evidence="1" type="ORF">NCTC9128_02921</name>
</gene>
<accession>A0A2X3EWB2</accession>
<protein>
    <submittedName>
        <fullName evidence="1">LigB family dioxygenase</fullName>
        <ecNumber evidence="1">1.13.-.-</ecNumber>
    </submittedName>
</protein>
<proteinExistence type="predicted"/>
<sequence length="69" mass="7427">MYPQADIPMVQLSIDSTKHAGPGISKMGRKLASLRDEGIMLVASATWCITCAPPAGMARTRRTLGRVLQ</sequence>
<dbReference type="SUPFAM" id="SSF53213">
    <property type="entry name" value="LigB-like"/>
    <property type="match status" value="1"/>
</dbReference>
<evidence type="ECO:0000313" key="2">
    <source>
        <dbReference type="Proteomes" id="UP000251088"/>
    </source>
</evidence>
<evidence type="ECO:0000313" key="1">
    <source>
        <dbReference type="EMBL" id="SQC14820.1"/>
    </source>
</evidence>
<reference evidence="1 2" key="1">
    <citation type="submission" date="2018-06" db="EMBL/GenBank/DDBJ databases">
        <authorList>
            <consortium name="Pathogen Informatics"/>
            <person name="Doyle S."/>
        </authorList>
    </citation>
    <scope>NUCLEOTIDE SEQUENCE [LARGE SCALE GENOMIC DNA]</scope>
    <source>
        <strain evidence="1 2">NCTC9128</strain>
    </source>
</reference>
<organism evidence="1 2">
    <name type="scientific">Klebsiella pneumoniae</name>
    <dbReference type="NCBI Taxonomy" id="573"/>
    <lineage>
        <taxon>Bacteria</taxon>
        <taxon>Pseudomonadati</taxon>
        <taxon>Pseudomonadota</taxon>
        <taxon>Gammaproteobacteria</taxon>
        <taxon>Enterobacterales</taxon>
        <taxon>Enterobacteriaceae</taxon>
        <taxon>Klebsiella/Raoultella group</taxon>
        <taxon>Klebsiella</taxon>
        <taxon>Klebsiella pneumoniae complex</taxon>
    </lineage>
</organism>
<dbReference type="Proteomes" id="UP000251088">
    <property type="component" value="Unassembled WGS sequence"/>
</dbReference>
<dbReference type="EC" id="1.13.-.-" evidence="1"/>
<dbReference type="EMBL" id="UAWN01000012">
    <property type="protein sequence ID" value="SQC14820.1"/>
    <property type="molecule type" value="Genomic_DNA"/>
</dbReference>
<name>A0A2X3EWB2_KLEPN</name>
<dbReference type="GO" id="GO:0051213">
    <property type="term" value="F:dioxygenase activity"/>
    <property type="evidence" value="ECO:0007669"/>
    <property type="project" value="UniProtKB-KW"/>
</dbReference>
<dbReference type="Gene3D" id="3.40.830.10">
    <property type="entry name" value="LigB-like"/>
    <property type="match status" value="1"/>
</dbReference>